<keyword evidence="2" id="KW-1185">Reference proteome</keyword>
<protein>
    <submittedName>
        <fullName evidence="1">Uncharacterized protein</fullName>
    </submittedName>
</protein>
<gene>
    <name evidence="1" type="ORF">MRB53_020819</name>
</gene>
<organism evidence="1 2">
    <name type="scientific">Persea americana</name>
    <name type="common">Avocado</name>
    <dbReference type="NCBI Taxonomy" id="3435"/>
    <lineage>
        <taxon>Eukaryota</taxon>
        <taxon>Viridiplantae</taxon>
        <taxon>Streptophyta</taxon>
        <taxon>Embryophyta</taxon>
        <taxon>Tracheophyta</taxon>
        <taxon>Spermatophyta</taxon>
        <taxon>Magnoliopsida</taxon>
        <taxon>Magnoliidae</taxon>
        <taxon>Laurales</taxon>
        <taxon>Lauraceae</taxon>
        <taxon>Persea</taxon>
    </lineage>
</organism>
<accession>A0ACC2L358</accession>
<evidence type="ECO:0000313" key="1">
    <source>
        <dbReference type="EMBL" id="KAJ8627512.1"/>
    </source>
</evidence>
<name>A0ACC2L358_PERAE</name>
<dbReference type="Proteomes" id="UP001234297">
    <property type="component" value="Chromosome 6"/>
</dbReference>
<evidence type="ECO:0000313" key="2">
    <source>
        <dbReference type="Proteomes" id="UP001234297"/>
    </source>
</evidence>
<reference evidence="1 2" key="1">
    <citation type="journal article" date="2022" name="Hortic Res">
        <title>A haplotype resolved chromosomal level avocado genome allows analysis of novel avocado genes.</title>
        <authorList>
            <person name="Nath O."/>
            <person name="Fletcher S.J."/>
            <person name="Hayward A."/>
            <person name="Shaw L.M."/>
            <person name="Masouleh A.K."/>
            <person name="Furtado A."/>
            <person name="Henry R.J."/>
            <person name="Mitter N."/>
        </authorList>
    </citation>
    <scope>NUCLEOTIDE SEQUENCE [LARGE SCALE GENOMIC DNA]</scope>
    <source>
        <strain evidence="2">cv. Hass</strain>
    </source>
</reference>
<sequence length="120" mass="14125">MKQLIRRFTRVADFSTQYYLLRSEPGKRRTRRSASGVPEGHLPVYVGEEEMERFVVSARFLNHPVFVELLKRSAQEYGYEQEGVLRIPCRVVVFERVLELLKKGEGDEEEIVRLFSEDFV</sequence>
<proteinExistence type="predicted"/>
<dbReference type="EMBL" id="CM056814">
    <property type="protein sequence ID" value="KAJ8627512.1"/>
    <property type="molecule type" value="Genomic_DNA"/>
</dbReference>
<comment type="caution">
    <text evidence="1">The sequence shown here is derived from an EMBL/GenBank/DDBJ whole genome shotgun (WGS) entry which is preliminary data.</text>
</comment>